<reference evidence="15 16" key="1">
    <citation type="submission" date="2019-03" db="EMBL/GenBank/DDBJ databases">
        <title>Genomic Encyclopedia of Archaeal and Bacterial Type Strains, Phase II (KMG-II): from individual species to whole genera.</title>
        <authorList>
            <person name="Goeker M."/>
        </authorList>
    </citation>
    <scope>NUCLEOTIDE SEQUENCE [LARGE SCALE GENOMIC DNA]</scope>
    <source>
        <strain evidence="15 16">RL-C</strain>
    </source>
</reference>
<gene>
    <name evidence="14" type="primary">uppP</name>
    <name evidence="15" type="ORF">CLV25_101523</name>
</gene>
<dbReference type="GO" id="GO:0009252">
    <property type="term" value="P:peptidoglycan biosynthetic process"/>
    <property type="evidence" value="ECO:0007669"/>
    <property type="project" value="UniProtKB-KW"/>
</dbReference>
<dbReference type="EC" id="3.6.1.27" evidence="3 14"/>
<name>A0A4R2EX62_9BACT</name>
<keyword evidence="9 14" id="KW-0472">Membrane</keyword>
<comment type="similarity">
    <text evidence="2 14">Belongs to the UppP family.</text>
</comment>
<comment type="miscellaneous">
    <text evidence="14">Bacitracin is thought to be involved in the inhibition of peptidoglycan synthesis by sequestering undecaprenyl diphosphate, thereby reducing the pool of lipid carrier available.</text>
</comment>
<dbReference type="HAMAP" id="MF_01006">
    <property type="entry name" value="Undec_diphosphatase"/>
    <property type="match status" value="1"/>
</dbReference>
<keyword evidence="14" id="KW-0133">Cell shape</keyword>
<keyword evidence="10 14" id="KW-0046">Antibiotic resistance</keyword>
<evidence type="ECO:0000256" key="10">
    <source>
        <dbReference type="ARBA" id="ARBA00023251"/>
    </source>
</evidence>
<dbReference type="RefSeq" id="WP_131838068.1">
    <property type="nucleotide sequence ID" value="NZ_SLWB01000001.1"/>
</dbReference>
<organism evidence="15 16">
    <name type="scientific">Acetobacteroides hydrogenigenes</name>
    <dbReference type="NCBI Taxonomy" id="979970"/>
    <lineage>
        <taxon>Bacteria</taxon>
        <taxon>Pseudomonadati</taxon>
        <taxon>Bacteroidota</taxon>
        <taxon>Bacteroidia</taxon>
        <taxon>Bacteroidales</taxon>
        <taxon>Rikenellaceae</taxon>
        <taxon>Acetobacteroides</taxon>
    </lineage>
</organism>
<dbReference type="NCBIfam" id="TIGR00753">
    <property type="entry name" value="undec_PP_bacA"/>
    <property type="match status" value="1"/>
</dbReference>
<feature type="transmembrane region" description="Helical" evidence="14">
    <location>
        <begin position="231"/>
        <end position="253"/>
    </location>
</feature>
<sequence length="288" mass="31702">MNTLQAIIISIVEGITEFLPISSTGHMIITQELLGIESTEFVKAFTVNIQFGAILSVVVLYWRRFMPKRLAIGGDVATGGGVVGFVRKKLQEFEPSITFYLKLFVAFLPAAVIGFTLSDFIDSLLENVVVVAISLILGGIVLLFIDNMFGKEDADQEVTYKKALKIGFFQCIAMVPGVSRSAATIIGGMASRLTRQNAAEFSFFLAVPTMFAASAYKLLKDYQILFEGNNLYILILGNVASFIVAMLSIKYLMKYLTNHGFRVFGWYRIVVGAVILILLAMGVDLQVM</sequence>
<comment type="catalytic activity">
    <reaction evidence="13 14">
        <text>di-trans,octa-cis-undecaprenyl diphosphate + H2O = di-trans,octa-cis-undecaprenyl phosphate + phosphate + H(+)</text>
        <dbReference type="Rhea" id="RHEA:28094"/>
        <dbReference type="ChEBI" id="CHEBI:15377"/>
        <dbReference type="ChEBI" id="CHEBI:15378"/>
        <dbReference type="ChEBI" id="CHEBI:43474"/>
        <dbReference type="ChEBI" id="CHEBI:58405"/>
        <dbReference type="ChEBI" id="CHEBI:60392"/>
        <dbReference type="EC" id="3.6.1.27"/>
    </reaction>
</comment>
<evidence type="ECO:0000256" key="3">
    <source>
        <dbReference type="ARBA" id="ARBA00012374"/>
    </source>
</evidence>
<keyword evidence="14" id="KW-0573">Peptidoglycan synthesis</keyword>
<feature type="transmembrane region" description="Helical" evidence="14">
    <location>
        <begin position="201"/>
        <end position="219"/>
    </location>
</feature>
<evidence type="ECO:0000313" key="15">
    <source>
        <dbReference type="EMBL" id="TCN73298.1"/>
    </source>
</evidence>
<comment type="caution">
    <text evidence="15">The sequence shown here is derived from an EMBL/GenBank/DDBJ whole genome shotgun (WGS) entry which is preliminary data.</text>
</comment>
<evidence type="ECO:0000256" key="7">
    <source>
        <dbReference type="ARBA" id="ARBA00022801"/>
    </source>
</evidence>
<dbReference type="GO" id="GO:0008360">
    <property type="term" value="P:regulation of cell shape"/>
    <property type="evidence" value="ECO:0007669"/>
    <property type="project" value="UniProtKB-KW"/>
</dbReference>
<evidence type="ECO:0000256" key="12">
    <source>
        <dbReference type="ARBA" id="ARBA00032932"/>
    </source>
</evidence>
<evidence type="ECO:0000256" key="9">
    <source>
        <dbReference type="ARBA" id="ARBA00023136"/>
    </source>
</evidence>
<feature type="transmembrane region" description="Helical" evidence="14">
    <location>
        <begin position="41"/>
        <end position="62"/>
    </location>
</feature>
<dbReference type="GO" id="GO:0046677">
    <property type="term" value="P:response to antibiotic"/>
    <property type="evidence" value="ECO:0007669"/>
    <property type="project" value="UniProtKB-UniRule"/>
</dbReference>
<dbReference type="Pfam" id="PF02673">
    <property type="entry name" value="BacA"/>
    <property type="match status" value="1"/>
</dbReference>
<dbReference type="Proteomes" id="UP000294830">
    <property type="component" value="Unassembled WGS sequence"/>
</dbReference>
<dbReference type="GO" id="GO:0071555">
    <property type="term" value="P:cell wall organization"/>
    <property type="evidence" value="ECO:0007669"/>
    <property type="project" value="UniProtKB-KW"/>
</dbReference>
<proteinExistence type="inferred from homology"/>
<evidence type="ECO:0000256" key="8">
    <source>
        <dbReference type="ARBA" id="ARBA00022989"/>
    </source>
</evidence>
<accession>A0A4R2EX62</accession>
<comment type="subcellular location">
    <subcellularLocation>
        <location evidence="1 14">Cell membrane</location>
        <topology evidence="1 14">Multi-pass membrane protein</topology>
    </subcellularLocation>
</comment>
<protein>
    <recommendedName>
        <fullName evidence="4 14">Undecaprenyl-diphosphatase</fullName>
        <ecNumber evidence="3 14">3.6.1.27</ecNumber>
    </recommendedName>
    <alternativeName>
        <fullName evidence="12 14">Bacitracin resistance protein</fullName>
    </alternativeName>
    <alternativeName>
        <fullName evidence="11 14">Undecaprenyl pyrophosphate phosphatase</fullName>
    </alternativeName>
</protein>
<feature type="transmembrane region" description="Helical" evidence="14">
    <location>
        <begin position="97"/>
        <end position="118"/>
    </location>
</feature>
<evidence type="ECO:0000256" key="13">
    <source>
        <dbReference type="ARBA" id="ARBA00047594"/>
    </source>
</evidence>
<keyword evidence="6 14" id="KW-0812">Transmembrane</keyword>
<feature type="transmembrane region" description="Helical" evidence="14">
    <location>
        <begin position="265"/>
        <end position="285"/>
    </location>
</feature>
<keyword evidence="8 14" id="KW-1133">Transmembrane helix</keyword>
<evidence type="ECO:0000256" key="11">
    <source>
        <dbReference type="ARBA" id="ARBA00032707"/>
    </source>
</evidence>
<evidence type="ECO:0000256" key="2">
    <source>
        <dbReference type="ARBA" id="ARBA00010621"/>
    </source>
</evidence>
<feature type="transmembrane region" description="Helical" evidence="14">
    <location>
        <begin position="166"/>
        <end position="189"/>
    </location>
</feature>
<dbReference type="EMBL" id="SLWB01000001">
    <property type="protein sequence ID" value="TCN73298.1"/>
    <property type="molecule type" value="Genomic_DNA"/>
</dbReference>
<keyword evidence="5 14" id="KW-1003">Cell membrane</keyword>
<evidence type="ECO:0000256" key="4">
    <source>
        <dbReference type="ARBA" id="ARBA00021581"/>
    </source>
</evidence>
<keyword evidence="14" id="KW-0961">Cell wall biogenesis/degradation</keyword>
<dbReference type="OrthoDB" id="9808289at2"/>
<dbReference type="InterPro" id="IPR003824">
    <property type="entry name" value="UppP"/>
</dbReference>
<keyword evidence="7 14" id="KW-0378">Hydrolase</keyword>
<evidence type="ECO:0000256" key="14">
    <source>
        <dbReference type="HAMAP-Rule" id="MF_01006"/>
    </source>
</evidence>
<dbReference type="AlphaFoldDB" id="A0A4R2EX62"/>
<dbReference type="GO" id="GO:0050380">
    <property type="term" value="F:undecaprenyl-diphosphatase activity"/>
    <property type="evidence" value="ECO:0007669"/>
    <property type="project" value="UniProtKB-UniRule"/>
</dbReference>
<feature type="transmembrane region" description="Helical" evidence="14">
    <location>
        <begin position="124"/>
        <end position="145"/>
    </location>
</feature>
<dbReference type="NCBIfam" id="NF001389">
    <property type="entry name" value="PRK00281.1-2"/>
    <property type="match status" value="1"/>
</dbReference>
<dbReference type="PANTHER" id="PTHR30622:SF3">
    <property type="entry name" value="UNDECAPRENYL-DIPHOSPHATASE"/>
    <property type="match status" value="1"/>
</dbReference>
<keyword evidence="16" id="KW-1185">Reference proteome</keyword>
<evidence type="ECO:0000256" key="5">
    <source>
        <dbReference type="ARBA" id="ARBA00022475"/>
    </source>
</evidence>
<dbReference type="PANTHER" id="PTHR30622">
    <property type="entry name" value="UNDECAPRENYL-DIPHOSPHATASE"/>
    <property type="match status" value="1"/>
</dbReference>
<evidence type="ECO:0000313" key="16">
    <source>
        <dbReference type="Proteomes" id="UP000294830"/>
    </source>
</evidence>
<dbReference type="GO" id="GO:0005886">
    <property type="term" value="C:plasma membrane"/>
    <property type="evidence" value="ECO:0007669"/>
    <property type="project" value="UniProtKB-SubCell"/>
</dbReference>
<evidence type="ECO:0000256" key="1">
    <source>
        <dbReference type="ARBA" id="ARBA00004651"/>
    </source>
</evidence>
<comment type="function">
    <text evidence="14">Catalyzes the dephosphorylation of undecaprenyl diphosphate (UPP). Confers resistance to bacitracin.</text>
</comment>
<evidence type="ECO:0000256" key="6">
    <source>
        <dbReference type="ARBA" id="ARBA00022692"/>
    </source>
</evidence>
<dbReference type="NCBIfam" id="NF001390">
    <property type="entry name" value="PRK00281.1-4"/>
    <property type="match status" value="1"/>
</dbReference>